<keyword evidence="3" id="KW-1185">Reference proteome</keyword>
<feature type="region of interest" description="Disordered" evidence="1">
    <location>
        <begin position="77"/>
        <end position="101"/>
    </location>
</feature>
<comment type="caution">
    <text evidence="2">The sequence shown here is derived from an EMBL/GenBank/DDBJ whole genome shotgun (WGS) entry which is preliminary data.</text>
</comment>
<evidence type="ECO:0000256" key="1">
    <source>
        <dbReference type="SAM" id="MobiDB-lite"/>
    </source>
</evidence>
<feature type="compositionally biased region" description="Polar residues" evidence="1">
    <location>
        <begin position="77"/>
        <end position="86"/>
    </location>
</feature>
<dbReference type="Proteomes" id="UP001610563">
    <property type="component" value="Unassembled WGS sequence"/>
</dbReference>
<evidence type="ECO:0000313" key="3">
    <source>
        <dbReference type="Proteomes" id="UP001610563"/>
    </source>
</evidence>
<sequence length="113" mass="11940">MLGGRRSSNSRLSRRSYLALGICGCACLSRVVPTPGGLRRSIRGHAAERLSFTDVCGDSIACSIRILMACTVIVSTSSPGARSSHPSRAEQVGSAPTFPAPIRKQNLAWPSLN</sequence>
<evidence type="ECO:0008006" key="4">
    <source>
        <dbReference type="Google" id="ProtNLM"/>
    </source>
</evidence>
<organism evidence="2 3">
    <name type="scientific">Aspergillus keveii</name>
    <dbReference type="NCBI Taxonomy" id="714993"/>
    <lineage>
        <taxon>Eukaryota</taxon>
        <taxon>Fungi</taxon>
        <taxon>Dikarya</taxon>
        <taxon>Ascomycota</taxon>
        <taxon>Pezizomycotina</taxon>
        <taxon>Eurotiomycetes</taxon>
        <taxon>Eurotiomycetidae</taxon>
        <taxon>Eurotiales</taxon>
        <taxon>Aspergillaceae</taxon>
        <taxon>Aspergillus</taxon>
        <taxon>Aspergillus subgen. Nidulantes</taxon>
    </lineage>
</organism>
<accession>A0ABR4FMN9</accession>
<dbReference type="EMBL" id="JBFTWV010000176">
    <property type="protein sequence ID" value="KAL2784536.1"/>
    <property type="molecule type" value="Genomic_DNA"/>
</dbReference>
<reference evidence="2 3" key="1">
    <citation type="submission" date="2024-07" db="EMBL/GenBank/DDBJ databases">
        <title>Section-level genome sequencing and comparative genomics of Aspergillus sections Usti and Cavernicolus.</title>
        <authorList>
            <consortium name="Lawrence Berkeley National Laboratory"/>
            <person name="Nybo J.L."/>
            <person name="Vesth T.C."/>
            <person name="Theobald S."/>
            <person name="Frisvad J.C."/>
            <person name="Larsen T.O."/>
            <person name="Kjaerboelling I."/>
            <person name="Rothschild-Mancinelli K."/>
            <person name="Lyhne E.K."/>
            <person name="Kogle M.E."/>
            <person name="Barry K."/>
            <person name="Clum A."/>
            <person name="Na H."/>
            <person name="Ledsgaard L."/>
            <person name="Lin J."/>
            <person name="Lipzen A."/>
            <person name="Kuo A."/>
            <person name="Riley R."/>
            <person name="Mondo S."/>
            <person name="Labutti K."/>
            <person name="Haridas S."/>
            <person name="Pangalinan J."/>
            <person name="Salamov A.A."/>
            <person name="Simmons B.A."/>
            <person name="Magnuson J.K."/>
            <person name="Chen J."/>
            <person name="Drula E."/>
            <person name="Henrissat B."/>
            <person name="Wiebenga A."/>
            <person name="Lubbers R.J."/>
            <person name="Gomes A.C."/>
            <person name="Makela M.R."/>
            <person name="Stajich J."/>
            <person name="Grigoriev I.V."/>
            <person name="Mortensen U.H."/>
            <person name="De Vries R.P."/>
            <person name="Baker S.E."/>
            <person name="Andersen M.R."/>
        </authorList>
    </citation>
    <scope>NUCLEOTIDE SEQUENCE [LARGE SCALE GENOMIC DNA]</scope>
    <source>
        <strain evidence="2 3">CBS 209.92</strain>
    </source>
</reference>
<name>A0ABR4FMN9_9EURO</name>
<protein>
    <recommendedName>
        <fullName evidence="4">Secreted protein</fullName>
    </recommendedName>
</protein>
<gene>
    <name evidence="2" type="ORF">BJX66DRAFT_84619</name>
</gene>
<evidence type="ECO:0000313" key="2">
    <source>
        <dbReference type="EMBL" id="KAL2784536.1"/>
    </source>
</evidence>
<proteinExistence type="predicted"/>